<evidence type="ECO:0000313" key="6">
    <source>
        <dbReference type="Proteomes" id="UP000575068"/>
    </source>
</evidence>
<dbReference type="CDD" id="cd02138">
    <property type="entry name" value="TdsD-like"/>
    <property type="match status" value="1"/>
</dbReference>
<dbReference type="InterPro" id="IPR029479">
    <property type="entry name" value="Nitroreductase"/>
</dbReference>
<protein>
    <submittedName>
        <fullName evidence="5">Nitroreductase</fullName>
    </submittedName>
</protein>
<dbReference type="EMBL" id="JACHOV010000007">
    <property type="protein sequence ID" value="MBB4641664.1"/>
    <property type="molecule type" value="Genomic_DNA"/>
</dbReference>
<dbReference type="InterPro" id="IPR000415">
    <property type="entry name" value="Nitroreductase-like"/>
</dbReference>
<proteinExistence type="inferred from homology"/>
<name>A0A840HW73_9SPHN</name>
<dbReference type="PANTHER" id="PTHR43673">
    <property type="entry name" value="NAD(P)H NITROREDUCTASE YDGI-RELATED"/>
    <property type="match status" value="1"/>
</dbReference>
<dbReference type="RefSeq" id="WP_184475474.1">
    <property type="nucleotide sequence ID" value="NZ_JACHOV010000007.1"/>
</dbReference>
<evidence type="ECO:0000256" key="2">
    <source>
        <dbReference type="ARBA" id="ARBA00023002"/>
    </source>
</evidence>
<dbReference type="SUPFAM" id="SSF55469">
    <property type="entry name" value="FMN-dependent nitroreductase-like"/>
    <property type="match status" value="1"/>
</dbReference>
<gene>
    <name evidence="5" type="ORF">HNQ99_001977</name>
</gene>
<evidence type="ECO:0000256" key="3">
    <source>
        <dbReference type="SAM" id="MobiDB-lite"/>
    </source>
</evidence>
<comment type="caution">
    <text evidence="5">The sequence shown here is derived from an EMBL/GenBank/DDBJ whole genome shotgun (WGS) entry which is preliminary data.</text>
</comment>
<dbReference type="AlphaFoldDB" id="A0A840HW73"/>
<keyword evidence="2" id="KW-0560">Oxidoreductase</keyword>
<organism evidence="5 6">
    <name type="scientific">Rhizorhapis suberifaciens</name>
    <name type="common">corky root of lettuce</name>
    <dbReference type="NCBI Taxonomy" id="13656"/>
    <lineage>
        <taxon>Bacteria</taxon>
        <taxon>Pseudomonadati</taxon>
        <taxon>Pseudomonadota</taxon>
        <taxon>Alphaproteobacteria</taxon>
        <taxon>Sphingomonadales</taxon>
        <taxon>Sphingomonadaceae</taxon>
        <taxon>Rhizorhapis</taxon>
    </lineage>
</organism>
<dbReference type="Proteomes" id="UP000575068">
    <property type="component" value="Unassembled WGS sequence"/>
</dbReference>
<sequence length="207" mass="23145">MTDISRDTQYPVDPLFLQRWSRRAFDGSAIDDTDLLTLFDAARWAPSAFNYQPWRFVYTHRDSAVWQDFLDILMPFNAAWVQNASALIFVLSDTLMSAPGSDKLTPSHSHSFDTGAAWAILALQATRMGLCAHGMTGVDMDKARIRLKVPDRYRVEAAVAVGRMGDKSTLSPSQQAKEHPNGRNPIDTFAFEGVFPSMEGETRRTPS</sequence>
<feature type="region of interest" description="Disordered" evidence="3">
    <location>
        <begin position="164"/>
        <end position="207"/>
    </location>
</feature>
<dbReference type="PANTHER" id="PTHR43673:SF10">
    <property type="entry name" value="NADH DEHYDROGENASE_NAD(P)H NITROREDUCTASE XCC3605-RELATED"/>
    <property type="match status" value="1"/>
</dbReference>
<dbReference type="Pfam" id="PF00881">
    <property type="entry name" value="Nitroreductase"/>
    <property type="match status" value="1"/>
</dbReference>
<evidence type="ECO:0000313" key="5">
    <source>
        <dbReference type="EMBL" id="MBB4641664.1"/>
    </source>
</evidence>
<dbReference type="Gene3D" id="3.40.109.10">
    <property type="entry name" value="NADH Oxidase"/>
    <property type="match status" value="1"/>
</dbReference>
<feature type="domain" description="Nitroreductase" evidence="4">
    <location>
        <begin position="18"/>
        <end position="70"/>
    </location>
</feature>
<keyword evidence="6" id="KW-1185">Reference proteome</keyword>
<dbReference type="GO" id="GO:0016491">
    <property type="term" value="F:oxidoreductase activity"/>
    <property type="evidence" value="ECO:0007669"/>
    <property type="project" value="UniProtKB-KW"/>
</dbReference>
<reference evidence="5 6" key="1">
    <citation type="submission" date="2020-08" db="EMBL/GenBank/DDBJ databases">
        <title>Genomic Encyclopedia of Type Strains, Phase IV (KMG-IV): sequencing the most valuable type-strain genomes for metagenomic binning, comparative biology and taxonomic classification.</title>
        <authorList>
            <person name="Goeker M."/>
        </authorList>
    </citation>
    <scope>NUCLEOTIDE SEQUENCE [LARGE SCALE GENOMIC DNA]</scope>
    <source>
        <strain evidence="5 6">DSM 7465</strain>
    </source>
</reference>
<evidence type="ECO:0000256" key="1">
    <source>
        <dbReference type="ARBA" id="ARBA00007118"/>
    </source>
</evidence>
<evidence type="ECO:0000259" key="4">
    <source>
        <dbReference type="Pfam" id="PF00881"/>
    </source>
</evidence>
<accession>A0A840HW73</accession>
<comment type="similarity">
    <text evidence="1">Belongs to the nitroreductase family.</text>
</comment>